<dbReference type="SUPFAM" id="SSF48695">
    <property type="entry name" value="Multiheme cytochromes"/>
    <property type="match status" value="1"/>
</dbReference>
<gene>
    <name evidence="1" type="ORF">RGE70_16310</name>
</gene>
<proteinExistence type="predicted"/>
<dbReference type="RefSeq" id="WP_310472495.1">
    <property type="nucleotide sequence ID" value="NZ_CP136522.1"/>
</dbReference>
<evidence type="ECO:0000313" key="1">
    <source>
        <dbReference type="EMBL" id="WOT04857.1"/>
    </source>
</evidence>
<keyword evidence="2" id="KW-1185">Reference proteome</keyword>
<dbReference type="InterPro" id="IPR036280">
    <property type="entry name" value="Multihaem_cyt_sf"/>
</dbReference>
<evidence type="ECO:0000313" key="2">
    <source>
        <dbReference type="Proteomes" id="UP001529491"/>
    </source>
</evidence>
<dbReference type="Proteomes" id="UP001529491">
    <property type="component" value="Chromosome"/>
</dbReference>
<reference evidence="1 2" key="1">
    <citation type="submission" date="2023-10" db="EMBL/GenBank/DDBJ databases">
        <title>Complete genome sequence of Shewanella sp. DAU334.</title>
        <authorList>
            <person name="Lee Y.-S."/>
            <person name="Jeong H.-R."/>
            <person name="Hwang E.-J."/>
            <person name="Choi Y.-L."/>
            <person name="Kim G.-D."/>
        </authorList>
    </citation>
    <scope>NUCLEOTIDE SEQUENCE [LARGE SCALE GENOMIC DNA]</scope>
    <source>
        <strain evidence="1 2">DAU334</strain>
    </source>
</reference>
<sequence length="699" mass="77640">MNINQITGLLLCSLFIYGCGSDDNNDASTPVPPVTPEETVPVTDPLAATGTGVFENVWGPDIKFELDTTIYAYLNGNLEREDMVNQFNRKTPANGIAIDPSQLRAAKAASYENNDGLYIQSDIFNDNQISFADVLLYLSQTRTDFNVEYQWNEELATYQYTVWHDQNNDGDFDDEGDVKADPNWYATYLIDFGNFKRELYYNESGEALYLRLEQVLVQPNSGLHFRSYSPMMTSRRESVQQYQADLKRASKPSYYDADTEVIVVPMVAVTAIETIGVMGGEELVFHNVEARSHNLRPDIFKKDQAITMADVLLSMREQGLIDVGFTFWGTLASEVSVQHFVINEINGSRSAGFHGYVQSTGVSWAKEDFSAKYLVSQQVELGSGLAPNSSASTMPTYCDHVGQSNPFDPSDTSLDHPDGIIDAEGIAMKREVCDPETTDITDWYADQESHIFSDVWVMNYPGDFVWIGNFTMYDLYPEAESKRIVGDEKWPIPDIKNAKATLDENHFGWGIADCGTCHSLSGIHVGGDVSTTLGVNPKPISIYDEDINSYPTDDLSQLVVAPYQCATCHGGNGAPKGHGESAACYWCHSEDNVPPNHGTASAYVTKMYEGGNSVEIPNRTYRVIDVDTTDTDAVSALEAELQEIAPIMNLGIYPAKEGVSWQGYWGTYQDDMKVRTNSSWSTDPVYPDPYACVTCHTED</sequence>
<protein>
    <recommendedName>
        <fullName evidence="3">Cytochrome c7-like domain-containing protein</fullName>
    </recommendedName>
</protein>
<evidence type="ECO:0008006" key="3">
    <source>
        <dbReference type="Google" id="ProtNLM"/>
    </source>
</evidence>
<name>A0ABZ0JYC4_9GAMM</name>
<dbReference type="EMBL" id="CP136522">
    <property type="protein sequence ID" value="WOT04857.1"/>
    <property type="molecule type" value="Genomic_DNA"/>
</dbReference>
<organism evidence="1 2">
    <name type="scientific">Shewanella youngdeokensis</name>
    <dbReference type="NCBI Taxonomy" id="2999068"/>
    <lineage>
        <taxon>Bacteria</taxon>
        <taxon>Pseudomonadati</taxon>
        <taxon>Pseudomonadota</taxon>
        <taxon>Gammaproteobacteria</taxon>
        <taxon>Alteromonadales</taxon>
        <taxon>Shewanellaceae</taxon>
        <taxon>Shewanella</taxon>
    </lineage>
</organism>
<accession>A0ABZ0JYC4</accession>